<dbReference type="GO" id="GO:0005829">
    <property type="term" value="C:cytosol"/>
    <property type="evidence" value="ECO:0007669"/>
    <property type="project" value="TreeGrafter"/>
</dbReference>
<evidence type="ECO:0000313" key="3">
    <source>
        <dbReference type="EMBL" id="SEW04682.1"/>
    </source>
</evidence>
<accession>A0A1I0NT90</accession>
<dbReference type="InterPro" id="IPR001387">
    <property type="entry name" value="Cro/C1-type_HTH"/>
</dbReference>
<dbReference type="Gene3D" id="1.10.260.40">
    <property type="entry name" value="lambda repressor-like DNA-binding domains"/>
    <property type="match status" value="1"/>
</dbReference>
<name>A0A1I0NT90_9RHOB</name>
<dbReference type="SUPFAM" id="SSF47413">
    <property type="entry name" value="lambda repressor-like DNA-binding domains"/>
    <property type="match status" value="1"/>
</dbReference>
<dbReference type="EMBL" id="FOJB01000001">
    <property type="protein sequence ID" value="SEW04682.1"/>
    <property type="molecule type" value="Genomic_DNA"/>
</dbReference>
<evidence type="ECO:0000259" key="2">
    <source>
        <dbReference type="PROSITE" id="PS50943"/>
    </source>
</evidence>
<dbReference type="PANTHER" id="PTHR46797:SF1">
    <property type="entry name" value="METHYLPHOSPHONATE SYNTHASE"/>
    <property type="match status" value="1"/>
</dbReference>
<dbReference type="PROSITE" id="PS50943">
    <property type="entry name" value="HTH_CROC1"/>
    <property type="match status" value="1"/>
</dbReference>
<protein>
    <submittedName>
        <fullName evidence="3">Transcriptional regulator, contains XRE-family HTH domain</fullName>
    </submittedName>
</protein>
<dbReference type="AlphaFoldDB" id="A0A1I0NT90"/>
<dbReference type="GO" id="GO:0003677">
    <property type="term" value="F:DNA binding"/>
    <property type="evidence" value="ECO:0007669"/>
    <property type="project" value="UniProtKB-KW"/>
</dbReference>
<dbReference type="STRING" id="1173584.SAMN05444851_1069"/>
<dbReference type="GO" id="GO:0003700">
    <property type="term" value="F:DNA-binding transcription factor activity"/>
    <property type="evidence" value="ECO:0007669"/>
    <property type="project" value="TreeGrafter"/>
</dbReference>
<reference evidence="3 4" key="1">
    <citation type="submission" date="2016-10" db="EMBL/GenBank/DDBJ databases">
        <authorList>
            <person name="de Groot N.N."/>
        </authorList>
    </citation>
    <scope>NUCLEOTIDE SEQUENCE [LARGE SCALE GENOMIC DNA]</scope>
    <source>
        <strain evidence="3 4">DSM 29439</strain>
    </source>
</reference>
<dbReference type="CDD" id="cd00093">
    <property type="entry name" value="HTH_XRE"/>
    <property type="match status" value="1"/>
</dbReference>
<dbReference type="SMART" id="SM00530">
    <property type="entry name" value="HTH_XRE"/>
    <property type="match status" value="1"/>
</dbReference>
<organism evidence="3 4">
    <name type="scientific">Aliiroseovarius sediminilitoris</name>
    <dbReference type="NCBI Taxonomy" id="1173584"/>
    <lineage>
        <taxon>Bacteria</taxon>
        <taxon>Pseudomonadati</taxon>
        <taxon>Pseudomonadota</taxon>
        <taxon>Alphaproteobacteria</taxon>
        <taxon>Rhodobacterales</taxon>
        <taxon>Paracoccaceae</taxon>
        <taxon>Aliiroseovarius</taxon>
    </lineage>
</organism>
<dbReference type="Proteomes" id="UP000199650">
    <property type="component" value="Unassembled WGS sequence"/>
</dbReference>
<dbReference type="InterPro" id="IPR010982">
    <property type="entry name" value="Lambda_DNA-bd_dom_sf"/>
</dbReference>
<proteinExistence type="predicted"/>
<keyword evidence="1" id="KW-0238">DNA-binding</keyword>
<keyword evidence="4" id="KW-1185">Reference proteome</keyword>
<dbReference type="RefSeq" id="WP_091428926.1">
    <property type="nucleotide sequence ID" value="NZ_FOJB01000001.1"/>
</dbReference>
<dbReference type="InterPro" id="IPR050807">
    <property type="entry name" value="TransReg_Diox_bact_type"/>
</dbReference>
<gene>
    <name evidence="3" type="ORF">SAMN05444851_1069</name>
</gene>
<dbReference type="PANTHER" id="PTHR46797">
    <property type="entry name" value="HTH-TYPE TRANSCRIPTIONAL REGULATOR"/>
    <property type="match status" value="1"/>
</dbReference>
<dbReference type="OrthoDB" id="9797172at2"/>
<sequence>MVHPVDVHVGKKIREVRLLRGLTQVKVAEQLGLSFQQLQKYETGYNRVSASKMFEIAQLLNVQPGYFFEGLADAGTSEDEAMDERTAKAAQALSSIQDVKVRNQIQSMIHELANRQSLSA</sequence>
<evidence type="ECO:0000256" key="1">
    <source>
        <dbReference type="ARBA" id="ARBA00023125"/>
    </source>
</evidence>
<feature type="domain" description="HTH cro/C1-type" evidence="2">
    <location>
        <begin position="13"/>
        <end position="67"/>
    </location>
</feature>
<dbReference type="Pfam" id="PF01381">
    <property type="entry name" value="HTH_3"/>
    <property type="match status" value="1"/>
</dbReference>
<evidence type="ECO:0000313" key="4">
    <source>
        <dbReference type="Proteomes" id="UP000199650"/>
    </source>
</evidence>